<gene>
    <name evidence="3" type="ORF">DLD82_04085</name>
</gene>
<dbReference type="GO" id="GO:0006508">
    <property type="term" value="P:proteolysis"/>
    <property type="evidence" value="ECO:0007669"/>
    <property type="project" value="InterPro"/>
</dbReference>
<dbReference type="EMBL" id="QGMZ01000009">
    <property type="protein sequence ID" value="PWR75552.1"/>
    <property type="molecule type" value="Genomic_DNA"/>
</dbReference>
<evidence type="ECO:0000259" key="2">
    <source>
        <dbReference type="Pfam" id="PF00930"/>
    </source>
</evidence>
<dbReference type="PANTHER" id="PTHR11731">
    <property type="entry name" value="PROTEASE FAMILY S9B,C DIPEPTIDYL-PEPTIDASE IV-RELATED"/>
    <property type="match status" value="1"/>
</dbReference>
<dbReference type="InterPro" id="IPR050278">
    <property type="entry name" value="Serine_Prot_S9B/DPPIV"/>
</dbReference>
<comment type="caution">
    <text evidence="3">The sequence shown here is derived from an EMBL/GenBank/DDBJ whole genome shotgun (WGS) entry which is preliminary data.</text>
</comment>
<feature type="domain" description="Dipeptidylpeptidase IV N-terminal" evidence="2">
    <location>
        <begin position="158"/>
        <end position="502"/>
    </location>
</feature>
<dbReference type="Gene3D" id="3.40.50.1820">
    <property type="entry name" value="alpha/beta hydrolase"/>
    <property type="match status" value="1"/>
</dbReference>
<dbReference type="InterPro" id="IPR029058">
    <property type="entry name" value="AB_hydrolase_fold"/>
</dbReference>
<evidence type="ECO:0000259" key="1">
    <source>
        <dbReference type="Pfam" id="PF00326"/>
    </source>
</evidence>
<dbReference type="Pfam" id="PF00930">
    <property type="entry name" value="DPPIV_N"/>
    <property type="match status" value="1"/>
</dbReference>
<dbReference type="GO" id="GO:0008236">
    <property type="term" value="F:serine-type peptidase activity"/>
    <property type="evidence" value="ECO:0007669"/>
    <property type="project" value="InterPro"/>
</dbReference>
<evidence type="ECO:0000313" key="3">
    <source>
        <dbReference type="EMBL" id="PWR75552.1"/>
    </source>
</evidence>
<organism evidence="3 4">
    <name type="scientific">Methanospirillum stamsii</name>
    <dbReference type="NCBI Taxonomy" id="1277351"/>
    <lineage>
        <taxon>Archaea</taxon>
        <taxon>Methanobacteriati</taxon>
        <taxon>Methanobacteriota</taxon>
        <taxon>Stenosarchaea group</taxon>
        <taxon>Methanomicrobia</taxon>
        <taxon>Methanomicrobiales</taxon>
        <taxon>Methanospirillaceae</taxon>
        <taxon>Methanospirillum</taxon>
    </lineage>
</organism>
<dbReference type="InterPro" id="IPR001375">
    <property type="entry name" value="Peptidase_S9_cat"/>
</dbReference>
<dbReference type="Pfam" id="PF00326">
    <property type="entry name" value="Peptidase_S9"/>
    <property type="match status" value="1"/>
</dbReference>
<evidence type="ECO:0008006" key="5">
    <source>
        <dbReference type="Google" id="ProtNLM"/>
    </source>
</evidence>
<accession>A0A2V2N652</accession>
<evidence type="ECO:0000313" key="4">
    <source>
        <dbReference type="Proteomes" id="UP000245934"/>
    </source>
</evidence>
<dbReference type="SUPFAM" id="SSF53474">
    <property type="entry name" value="alpha/beta-Hydrolases"/>
    <property type="match status" value="1"/>
</dbReference>
<feature type="domain" description="Peptidase S9 prolyl oligopeptidase catalytic" evidence="1">
    <location>
        <begin position="594"/>
        <end position="787"/>
    </location>
</feature>
<dbReference type="SUPFAM" id="SSF82171">
    <property type="entry name" value="DPP6 N-terminal domain-like"/>
    <property type="match status" value="1"/>
</dbReference>
<dbReference type="PANTHER" id="PTHR11731:SF118">
    <property type="entry name" value="BLR1971 PROTEIN"/>
    <property type="match status" value="1"/>
</dbReference>
<reference evidence="3 4" key="1">
    <citation type="submission" date="2018-05" db="EMBL/GenBank/DDBJ databases">
        <title>Draft genome of Methanospirillum stamsii Pt1.</title>
        <authorList>
            <person name="Dueholm M.S."/>
            <person name="Nielsen P.H."/>
            <person name="Bakmann L.F."/>
            <person name="Otzen D.E."/>
        </authorList>
    </citation>
    <scope>NUCLEOTIDE SEQUENCE [LARGE SCALE GENOMIC DNA]</scope>
    <source>
        <strain evidence="3 4">Pt1</strain>
    </source>
</reference>
<protein>
    <recommendedName>
        <fullName evidence="5">S9 family peptidase</fullName>
    </recommendedName>
</protein>
<dbReference type="InterPro" id="IPR002469">
    <property type="entry name" value="Peptidase_S9B_N"/>
</dbReference>
<dbReference type="Proteomes" id="UP000245934">
    <property type="component" value="Unassembled WGS sequence"/>
</dbReference>
<dbReference type="AlphaFoldDB" id="A0A2V2N652"/>
<keyword evidence="4" id="KW-1185">Reference proteome</keyword>
<name>A0A2V2N652_9EURY</name>
<proteinExistence type="predicted"/>
<dbReference type="Gene3D" id="2.140.10.30">
    <property type="entry name" value="Dipeptidylpeptidase IV, N-terminal domain"/>
    <property type="match status" value="1"/>
</dbReference>
<sequence>MISHKYGILAWYSHLFTLINPSFFMKFKTLHISLLFLLILTLFISPVLAKDTNNPVLQHEIAMAEFFYPDNAVSHIYHADINPQWIGPGAFWYEDTARDKSSFYYINVSQGVKKRLFDTDKFIRALEKATGSSIKTARLPVRDMTLSPDEKTLTFTAYDNQWSCDLSTYTITKITLPPEIEAGIPSPDNSAVAYVNGSNLWMYETKTGKRSPLTIDGTDDYFYGKRSDTVRYPASEARLNECPTPYLVWSMDSEKIATYKIDQRNVSPLWLIQNAPETGKRPILYSYRFAYPGDAVVPMYEPVTINVDEKRVVPMKFRAQPEVSMMDTDEDVLQWWDSTGNTTYSLFIERGEKTLRLLAGDSNTGEIREILSENAQTYIESNLQYADKPNIVTLKNGDIVWFSERSGWGHLYLYDAKGNLKKQLTNGNWVVRKIIAVDEKNGHIYFTASGKEGGNPYYQYLYRVQTDGNDLKLLTPGQAEHNISISPDFSCFIDAYSRTDLPTVTVLRSMDGTLLMQLATADDSDLQKKGFISPERVTVKARDGTTDLYGLVFKPTNFDETKKYPVIDVVYPGPYTIVTATHYPADLSWNSKIFWTCQMLSELGYVVVTMDGLGTAYRSKEFHNYSYGHLSDCGLPDHIAGLKELAKKYQFMDLSRVGMYGKSAGGFMTAQAMLTYPDFYKVGVAASGDHDCRLYGSFWGEKYEGYPVTEAYSEQVTALKAENLAGKLMLLTGDMDDNVHPSMTLQLADALQKAGKQFEMFVFTNKNHDLNYDPYYLKKMMGYFVENL</sequence>